<evidence type="ECO:0000256" key="1">
    <source>
        <dbReference type="ARBA" id="ARBA00004651"/>
    </source>
</evidence>
<name>A0A5R9EMN8_9LACT</name>
<evidence type="ECO:0000256" key="6">
    <source>
        <dbReference type="ARBA" id="ARBA00022989"/>
    </source>
</evidence>
<evidence type="ECO:0000256" key="7">
    <source>
        <dbReference type="ARBA" id="ARBA00023136"/>
    </source>
</evidence>
<gene>
    <name evidence="9" type="ORF">FEZ33_03420</name>
</gene>
<keyword evidence="4" id="KW-1003">Cell membrane</keyword>
<evidence type="ECO:0000256" key="3">
    <source>
        <dbReference type="ARBA" id="ARBA00022448"/>
    </source>
</evidence>
<feature type="transmembrane region" description="Helical" evidence="8">
    <location>
        <begin position="91"/>
        <end position="111"/>
    </location>
</feature>
<dbReference type="Gene3D" id="1.20.1530.20">
    <property type="match status" value="1"/>
</dbReference>
<evidence type="ECO:0000256" key="2">
    <source>
        <dbReference type="ARBA" id="ARBA00010145"/>
    </source>
</evidence>
<keyword evidence="5 8" id="KW-0812">Transmembrane</keyword>
<feature type="transmembrane region" description="Helical" evidence="8">
    <location>
        <begin position="62"/>
        <end position="79"/>
    </location>
</feature>
<evidence type="ECO:0000256" key="8">
    <source>
        <dbReference type="SAM" id="Phobius"/>
    </source>
</evidence>
<dbReference type="RefSeq" id="WP_138403997.1">
    <property type="nucleotide sequence ID" value="NZ_VBSP01000007.1"/>
</dbReference>
<comment type="subcellular location">
    <subcellularLocation>
        <location evidence="1">Cell membrane</location>
        <topology evidence="1">Multi-pass membrane protein</topology>
    </subcellularLocation>
</comment>
<evidence type="ECO:0000256" key="5">
    <source>
        <dbReference type="ARBA" id="ARBA00022692"/>
    </source>
</evidence>
<feature type="transmembrane region" description="Helical" evidence="8">
    <location>
        <begin position="192"/>
        <end position="213"/>
    </location>
</feature>
<dbReference type="AlphaFoldDB" id="A0A5R9EMN8"/>
<feature type="transmembrane region" description="Helical" evidence="8">
    <location>
        <begin position="39"/>
        <end position="56"/>
    </location>
</feature>
<evidence type="ECO:0008006" key="11">
    <source>
        <dbReference type="Google" id="ProtNLM"/>
    </source>
</evidence>
<evidence type="ECO:0000313" key="9">
    <source>
        <dbReference type="EMBL" id="TLQ48832.1"/>
    </source>
</evidence>
<dbReference type="GO" id="GO:0055085">
    <property type="term" value="P:transmembrane transport"/>
    <property type="evidence" value="ECO:0007669"/>
    <property type="project" value="InterPro"/>
</dbReference>
<feature type="transmembrane region" description="Helical" evidence="8">
    <location>
        <begin position="155"/>
        <end position="180"/>
    </location>
</feature>
<feature type="transmembrane region" description="Helical" evidence="8">
    <location>
        <begin position="249"/>
        <end position="268"/>
    </location>
</feature>
<feature type="transmembrane region" description="Helical" evidence="8">
    <location>
        <begin position="280"/>
        <end position="301"/>
    </location>
</feature>
<organism evidence="9 10">
    <name type="scientific">Ruoffia tabacinasalis</name>
    <dbReference type="NCBI Taxonomy" id="87458"/>
    <lineage>
        <taxon>Bacteria</taxon>
        <taxon>Bacillati</taxon>
        <taxon>Bacillota</taxon>
        <taxon>Bacilli</taxon>
        <taxon>Lactobacillales</taxon>
        <taxon>Aerococcaceae</taxon>
        <taxon>Ruoffia</taxon>
    </lineage>
</organism>
<feature type="transmembrane region" description="Helical" evidence="8">
    <location>
        <begin position="117"/>
        <end position="134"/>
    </location>
</feature>
<feature type="transmembrane region" description="Helical" evidence="8">
    <location>
        <begin position="6"/>
        <end position="27"/>
    </location>
</feature>
<comment type="caution">
    <text evidence="9">The sequence shown here is derived from an EMBL/GenBank/DDBJ whole genome shotgun (WGS) entry which is preliminary data.</text>
</comment>
<dbReference type="EMBL" id="VBSP01000007">
    <property type="protein sequence ID" value="TLQ48832.1"/>
    <property type="molecule type" value="Genomic_DNA"/>
</dbReference>
<evidence type="ECO:0000313" key="10">
    <source>
        <dbReference type="Proteomes" id="UP000306420"/>
    </source>
</evidence>
<reference evidence="9 10" key="1">
    <citation type="submission" date="2019-05" db="EMBL/GenBank/DDBJ databases">
        <title>The metagenome of a microbial culture collection derived from dairy environment covers the genomic content of the human microbiome.</title>
        <authorList>
            <person name="Roder T."/>
            <person name="Wuthrich D."/>
            <person name="Sattari Z."/>
            <person name="Von Ah U."/>
            <person name="Bar C."/>
            <person name="Ronchi F."/>
            <person name="Macpherson A.J."/>
            <person name="Ganal-Vonarburg S.C."/>
            <person name="Bruggmann R."/>
            <person name="Vergeres G."/>
        </authorList>
    </citation>
    <scope>NUCLEOTIDE SEQUENCE [LARGE SCALE GENOMIC DNA]</scope>
    <source>
        <strain evidence="9 10">FAM 24227</strain>
    </source>
</reference>
<dbReference type="Pfam" id="PF03547">
    <property type="entry name" value="Mem_trans"/>
    <property type="match status" value="1"/>
</dbReference>
<evidence type="ECO:0000256" key="4">
    <source>
        <dbReference type="ARBA" id="ARBA00022475"/>
    </source>
</evidence>
<comment type="similarity">
    <text evidence="2">Belongs to the auxin efflux carrier (TC 2.A.69) family.</text>
</comment>
<dbReference type="PANTHER" id="PTHR36838">
    <property type="entry name" value="AUXIN EFFLUX CARRIER FAMILY PROTEIN"/>
    <property type="match status" value="1"/>
</dbReference>
<dbReference type="InterPro" id="IPR004776">
    <property type="entry name" value="Mem_transp_PIN-like"/>
</dbReference>
<keyword evidence="3" id="KW-0813">Transport</keyword>
<feature type="transmembrane region" description="Helical" evidence="8">
    <location>
        <begin position="225"/>
        <end position="243"/>
    </location>
</feature>
<keyword evidence="6 8" id="KW-1133">Transmembrane helix</keyword>
<sequence length="303" mass="33696">MVETIIKAAVLVSIIILANILTTRGYFIRERDFDTISKLIFYLTLPSAIISNLNGLSFPPTLIIISIIGFLCNWVYIIFSHVLGKTPTEKGFLMLNMNGYNIGNFSLPFISFFFSEVAILAVSLFDAGSAFMVLGGNYGMAKSVRDGESKINIRYILRMMMSSPSVIVYIVMITLSLFSLQLPSFITDVTQIIGNGNTFLSMFMIGVALDLRIHKEHVRLLIKTLSGRYIVAAGISTLLYFLLPFSLEIRQTLAILAFAPVSGVATMYTRMYGENFELSAIINSISIIISIIIMSMLLVVWQV</sequence>
<dbReference type="Proteomes" id="UP000306420">
    <property type="component" value="Unassembled WGS sequence"/>
</dbReference>
<dbReference type="PANTHER" id="PTHR36838:SF3">
    <property type="entry name" value="TRANSPORTER AUXIN EFFLUX CARRIER EC FAMILY"/>
    <property type="match status" value="1"/>
</dbReference>
<keyword evidence="7 8" id="KW-0472">Membrane</keyword>
<dbReference type="GO" id="GO:0005886">
    <property type="term" value="C:plasma membrane"/>
    <property type="evidence" value="ECO:0007669"/>
    <property type="project" value="UniProtKB-SubCell"/>
</dbReference>
<protein>
    <recommendedName>
        <fullName evidence="11">AEC family transporter</fullName>
    </recommendedName>
</protein>
<accession>A0A5R9EMN8</accession>
<dbReference type="InterPro" id="IPR038770">
    <property type="entry name" value="Na+/solute_symporter_sf"/>
</dbReference>
<proteinExistence type="inferred from homology"/>
<dbReference type="OrthoDB" id="3238334at2"/>